<dbReference type="Proteomes" id="UP000535838">
    <property type="component" value="Unassembled WGS sequence"/>
</dbReference>
<organism evidence="1 2">
    <name type="scientific">Cohnella thailandensis</name>
    <dbReference type="NCBI Taxonomy" id="557557"/>
    <lineage>
        <taxon>Bacteria</taxon>
        <taxon>Bacillati</taxon>
        <taxon>Bacillota</taxon>
        <taxon>Bacilli</taxon>
        <taxon>Bacillales</taxon>
        <taxon>Paenibacillaceae</taxon>
        <taxon>Cohnella</taxon>
    </lineage>
</organism>
<name>A0A841T635_9BACL</name>
<sequence length="217" mass="25817">MSYLEQHYPKDAERISEYLMFMDNEEGMYLYKNRLSRAQIAFDPEGELLYCQESALQYRYSWSPGMEEEVCAAREELAVHENVTRWIERSLSPRMKATYGEDLKLFLQELWGPLTEYRFEELKADSPVRSLSANGSLYLYSDQAPNRLAFEFLPAPIAEARKQEELRRRRELLSGNGWTVISFTREALDRHLPLLRERLQLEWKKRQRFKRSSEDQG</sequence>
<reference evidence="1 2" key="1">
    <citation type="submission" date="2020-08" db="EMBL/GenBank/DDBJ databases">
        <title>Cohnella phylogeny.</title>
        <authorList>
            <person name="Dunlap C."/>
        </authorList>
    </citation>
    <scope>NUCLEOTIDE SEQUENCE [LARGE SCALE GENOMIC DNA]</scope>
    <source>
        <strain evidence="1 2">DSM 25241</strain>
    </source>
</reference>
<comment type="caution">
    <text evidence="1">The sequence shown here is derived from an EMBL/GenBank/DDBJ whole genome shotgun (WGS) entry which is preliminary data.</text>
</comment>
<keyword evidence="2" id="KW-1185">Reference proteome</keyword>
<evidence type="ECO:0000313" key="1">
    <source>
        <dbReference type="EMBL" id="MBB6637768.1"/>
    </source>
</evidence>
<dbReference type="AlphaFoldDB" id="A0A841T635"/>
<accession>A0A841T635</accession>
<protein>
    <submittedName>
        <fullName evidence="1">Uncharacterized protein</fullName>
    </submittedName>
</protein>
<dbReference type="RefSeq" id="WP_185122967.1">
    <property type="nucleotide sequence ID" value="NZ_JACJVQ010000024.1"/>
</dbReference>
<gene>
    <name evidence="1" type="ORF">H7B67_26890</name>
</gene>
<evidence type="ECO:0000313" key="2">
    <source>
        <dbReference type="Proteomes" id="UP000535838"/>
    </source>
</evidence>
<proteinExistence type="predicted"/>
<dbReference type="EMBL" id="JACJVQ010000024">
    <property type="protein sequence ID" value="MBB6637768.1"/>
    <property type="molecule type" value="Genomic_DNA"/>
</dbReference>